<keyword evidence="3" id="KW-1185">Reference proteome</keyword>
<feature type="compositionally biased region" description="Basic and acidic residues" evidence="1">
    <location>
        <begin position="110"/>
        <end position="128"/>
    </location>
</feature>
<dbReference type="Proteomes" id="UP001443914">
    <property type="component" value="Unassembled WGS sequence"/>
</dbReference>
<gene>
    <name evidence="2" type="ORF">RND81_05G154900</name>
</gene>
<feature type="region of interest" description="Disordered" evidence="1">
    <location>
        <begin position="59"/>
        <end position="151"/>
    </location>
</feature>
<dbReference type="PANTHER" id="PTHR38932:SF1">
    <property type="entry name" value="DUF4005 DOMAIN-CONTAINING PROTEIN"/>
    <property type="match status" value="1"/>
</dbReference>
<accession>A0AAW1L1B3</accession>
<proteinExistence type="predicted"/>
<feature type="compositionally biased region" description="Polar residues" evidence="1">
    <location>
        <begin position="97"/>
        <end position="107"/>
    </location>
</feature>
<feature type="compositionally biased region" description="Basic and acidic residues" evidence="1">
    <location>
        <begin position="140"/>
        <end position="151"/>
    </location>
</feature>
<dbReference type="EMBL" id="JBDFQZ010000005">
    <property type="protein sequence ID" value="KAK9725584.1"/>
    <property type="molecule type" value="Genomic_DNA"/>
</dbReference>
<feature type="region of interest" description="Disordered" evidence="1">
    <location>
        <begin position="13"/>
        <end position="44"/>
    </location>
</feature>
<protein>
    <submittedName>
        <fullName evidence="2">Uncharacterized protein</fullName>
    </submittedName>
</protein>
<evidence type="ECO:0000256" key="1">
    <source>
        <dbReference type="SAM" id="MobiDB-lite"/>
    </source>
</evidence>
<reference evidence="2" key="1">
    <citation type="submission" date="2024-03" db="EMBL/GenBank/DDBJ databases">
        <title>WGS assembly of Saponaria officinalis var. Norfolk2.</title>
        <authorList>
            <person name="Jenkins J."/>
            <person name="Shu S."/>
            <person name="Grimwood J."/>
            <person name="Barry K."/>
            <person name="Goodstein D."/>
            <person name="Schmutz J."/>
            <person name="Leebens-Mack J."/>
            <person name="Osbourn A."/>
        </authorList>
    </citation>
    <scope>NUCLEOTIDE SEQUENCE [LARGE SCALE GENOMIC DNA]</scope>
    <source>
        <strain evidence="2">JIC</strain>
    </source>
</reference>
<evidence type="ECO:0000313" key="2">
    <source>
        <dbReference type="EMBL" id="KAK9725584.1"/>
    </source>
</evidence>
<organism evidence="2 3">
    <name type="scientific">Saponaria officinalis</name>
    <name type="common">Common soapwort</name>
    <name type="synonym">Lychnis saponaria</name>
    <dbReference type="NCBI Taxonomy" id="3572"/>
    <lineage>
        <taxon>Eukaryota</taxon>
        <taxon>Viridiplantae</taxon>
        <taxon>Streptophyta</taxon>
        <taxon>Embryophyta</taxon>
        <taxon>Tracheophyta</taxon>
        <taxon>Spermatophyta</taxon>
        <taxon>Magnoliopsida</taxon>
        <taxon>eudicotyledons</taxon>
        <taxon>Gunneridae</taxon>
        <taxon>Pentapetalae</taxon>
        <taxon>Caryophyllales</taxon>
        <taxon>Caryophyllaceae</taxon>
        <taxon>Caryophylleae</taxon>
        <taxon>Saponaria</taxon>
    </lineage>
</organism>
<dbReference type="AlphaFoldDB" id="A0AAW1L1B3"/>
<evidence type="ECO:0000313" key="3">
    <source>
        <dbReference type="Proteomes" id="UP001443914"/>
    </source>
</evidence>
<name>A0AAW1L1B3_SAPOF</name>
<comment type="caution">
    <text evidence="2">The sequence shown here is derived from an EMBL/GenBank/DDBJ whole genome shotgun (WGS) entry which is preliminary data.</text>
</comment>
<feature type="compositionally biased region" description="Basic and acidic residues" evidence="1">
    <location>
        <begin position="72"/>
        <end position="82"/>
    </location>
</feature>
<sequence>MYPKVRVRCLEEDDDFERPTSPLKGFNIPTILDSSPPAKGNNQASPLVAKVPNLQIQRSITPPNVLPKAKKKSELNSDETVKIRASSIPRPRAVVSSPDNDQLLASKNRTRIERPSGLKSHNSSEGKRTPTNTVRSPLKRAGENKETARTGVAEIKKEHAIDIRVRRANIVKAKPCFSMT</sequence>
<dbReference type="PANTHER" id="PTHR38932">
    <property type="entry name" value="BNAC03G64660D PROTEIN"/>
    <property type="match status" value="1"/>
</dbReference>